<dbReference type="RefSeq" id="WP_037258569.1">
    <property type="nucleotide sequence ID" value="NZ_JALZ01000002.1"/>
</dbReference>
<evidence type="ECO:0000256" key="2">
    <source>
        <dbReference type="ARBA" id="ARBA00004382"/>
    </source>
</evidence>
<comment type="function">
    <text evidence="1 12">Exerts its effect at some terminal stage of cytochrome c oxidase synthesis, probably by being involved in the insertion of the copper B into subunit I.</text>
</comment>
<comment type="subcellular location">
    <subcellularLocation>
        <location evidence="2 12">Cell inner membrane</location>
        <topology evidence="2 12">Single-pass type II membrane protein</topology>
        <orientation evidence="2 12">Periplasmic side</orientation>
    </subcellularLocation>
</comment>
<dbReference type="FunFam" id="2.60.370.10:FF:000001">
    <property type="entry name" value="COX11 cytochrome c oxidase assembly homolog"/>
    <property type="match status" value="1"/>
</dbReference>
<feature type="topological domain" description="Cytoplasmic" evidence="12">
    <location>
        <begin position="1"/>
        <end position="8"/>
    </location>
</feature>
<evidence type="ECO:0000256" key="10">
    <source>
        <dbReference type="ARBA" id="ARBA00023008"/>
    </source>
</evidence>
<keyword evidence="10 12" id="KW-0186">Copper</keyword>
<evidence type="ECO:0000256" key="5">
    <source>
        <dbReference type="ARBA" id="ARBA00022475"/>
    </source>
</evidence>
<dbReference type="NCBIfam" id="NF003465">
    <property type="entry name" value="PRK05089.1"/>
    <property type="match status" value="1"/>
</dbReference>
<evidence type="ECO:0000313" key="13">
    <source>
        <dbReference type="EMBL" id="ETX16090.1"/>
    </source>
</evidence>
<gene>
    <name evidence="12" type="primary">ctaG</name>
    <name evidence="13" type="ORF">OCH239_07985</name>
</gene>
<dbReference type="InterPro" id="IPR007533">
    <property type="entry name" value="Cyt_c_oxidase_assmbl_CtaG"/>
</dbReference>
<feature type="topological domain" description="Periplasmic" evidence="12">
    <location>
        <begin position="28"/>
        <end position="196"/>
    </location>
</feature>
<name>X7EJM8_9RHOB</name>
<sequence length="196" mass="21727">MNLDRKTRTVAGLGAVIVFMGGMAWAAIPLYNWFCAVTGYGGTTNVAEQGSDSVLDREITVRFDANTEAGMPWEFRPVERSMTLKIGQDGLAYFEAYNPTDKPVAGQAGYNVAPFTAGSYFNKVQCFCFNEQVLQPGERVEMPVYFYVDPEIVNDRDAKYTKTITLSYTFYEIDLPEDAKAQAALQTGAQEETSVN</sequence>
<evidence type="ECO:0000256" key="3">
    <source>
        <dbReference type="ARBA" id="ARBA00009620"/>
    </source>
</evidence>
<dbReference type="GO" id="GO:0005886">
    <property type="term" value="C:plasma membrane"/>
    <property type="evidence" value="ECO:0007669"/>
    <property type="project" value="UniProtKB-SubCell"/>
</dbReference>
<dbReference type="PANTHER" id="PTHR21320">
    <property type="entry name" value="CYTOCHROME C OXIDASE ASSEMBLY PROTEIN COX11-RELATED"/>
    <property type="match status" value="1"/>
</dbReference>
<dbReference type="AlphaFoldDB" id="X7EJM8"/>
<dbReference type="eggNOG" id="COG3175">
    <property type="taxonomic scope" value="Bacteria"/>
</dbReference>
<keyword evidence="6 12" id="KW-0997">Cell inner membrane</keyword>
<comment type="similarity">
    <text evidence="3 12">Belongs to the COX11/CtaG family.</text>
</comment>
<keyword evidence="7 12" id="KW-0812">Transmembrane</keyword>
<evidence type="ECO:0000256" key="6">
    <source>
        <dbReference type="ARBA" id="ARBA00022519"/>
    </source>
</evidence>
<evidence type="ECO:0000256" key="1">
    <source>
        <dbReference type="ARBA" id="ARBA00004007"/>
    </source>
</evidence>
<dbReference type="Proteomes" id="UP000022447">
    <property type="component" value="Unassembled WGS sequence"/>
</dbReference>
<evidence type="ECO:0000256" key="4">
    <source>
        <dbReference type="ARBA" id="ARBA00015384"/>
    </source>
</evidence>
<dbReference type="PATRIC" id="fig|1449350.3.peg.636"/>
<comment type="caution">
    <text evidence="13">The sequence shown here is derived from an EMBL/GenBank/DDBJ whole genome shotgun (WGS) entry which is preliminary data.</text>
</comment>
<dbReference type="InterPro" id="IPR023471">
    <property type="entry name" value="CtaG/Cox11_dom_sf"/>
</dbReference>
<dbReference type="PIRSF" id="PIRSF005413">
    <property type="entry name" value="COX11"/>
    <property type="match status" value="1"/>
</dbReference>
<dbReference type="GO" id="GO:0005507">
    <property type="term" value="F:copper ion binding"/>
    <property type="evidence" value="ECO:0007669"/>
    <property type="project" value="InterPro"/>
</dbReference>
<dbReference type="OrthoDB" id="9804841at2"/>
<dbReference type="Gene3D" id="2.60.370.10">
    <property type="entry name" value="Ctag/Cox11"/>
    <property type="match status" value="1"/>
</dbReference>
<dbReference type="HAMAP" id="MF_00155">
    <property type="entry name" value="CtaG"/>
    <property type="match status" value="1"/>
</dbReference>
<dbReference type="STRING" id="1449350.OCH239_07985"/>
<evidence type="ECO:0000313" key="14">
    <source>
        <dbReference type="Proteomes" id="UP000022447"/>
    </source>
</evidence>
<evidence type="ECO:0000256" key="12">
    <source>
        <dbReference type="HAMAP-Rule" id="MF_00155"/>
    </source>
</evidence>
<proteinExistence type="inferred from homology"/>
<dbReference type="PANTHER" id="PTHR21320:SF3">
    <property type="entry name" value="CYTOCHROME C OXIDASE ASSEMBLY PROTEIN COX11, MITOCHONDRIAL-RELATED"/>
    <property type="match status" value="1"/>
</dbReference>
<evidence type="ECO:0000256" key="9">
    <source>
        <dbReference type="ARBA" id="ARBA00022989"/>
    </source>
</evidence>
<keyword evidence="11 12" id="KW-0472">Membrane</keyword>
<evidence type="ECO:0000256" key="11">
    <source>
        <dbReference type="ARBA" id="ARBA00023136"/>
    </source>
</evidence>
<dbReference type="EMBL" id="JALZ01000002">
    <property type="protein sequence ID" value="ETX16090.1"/>
    <property type="molecule type" value="Genomic_DNA"/>
</dbReference>
<keyword evidence="8 12" id="KW-0735">Signal-anchor</keyword>
<keyword evidence="14" id="KW-1185">Reference proteome</keyword>
<dbReference type="SUPFAM" id="SSF110111">
    <property type="entry name" value="Ctag/Cox11"/>
    <property type="match status" value="1"/>
</dbReference>
<accession>X7EJM8</accession>
<evidence type="ECO:0000256" key="7">
    <source>
        <dbReference type="ARBA" id="ARBA00022692"/>
    </source>
</evidence>
<evidence type="ECO:0000256" key="8">
    <source>
        <dbReference type="ARBA" id="ARBA00022968"/>
    </source>
</evidence>
<organism evidence="13 14">
    <name type="scientific">Roseivivax halodurans JCM 10272</name>
    <dbReference type="NCBI Taxonomy" id="1449350"/>
    <lineage>
        <taxon>Bacteria</taxon>
        <taxon>Pseudomonadati</taxon>
        <taxon>Pseudomonadota</taxon>
        <taxon>Alphaproteobacteria</taxon>
        <taxon>Rhodobacterales</taxon>
        <taxon>Roseobacteraceae</taxon>
        <taxon>Roseivivax</taxon>
    </lineage>
</organism>
<reference evidence="13 14" key="1">
    <citation type="submission" date="2014-01" db="EMBL/GenBank/DDBJ databases">
        <title>Roseivivax halodurans JCM 10272 Genome Sequencing.</title>
        <authorList>
            <person name="Lai Q."/>
            <person name="Li G."/>
            <person name="Shao Z."/>
        </authorList>
    </citation>
    <scope>NUCLEOTIDE SEQUENCE [LARGE SCALE GENOMIC DNA]</scope>
    <source>
        <strain evidence="13 14">JCM 10272</strain>
    </source>
</reference>
<keyword evidence="9 12" id="KW-1133">Transmembrane helix</keyword>
<dbReference type="Pfam" id="PF04442">
    <property type="entry name" value="CtaG_Cox11"/>
    <property type="match status" value="1"/>
</dbReference>
<dbReference type="GO" id="GO:0008535">
    <property type="term" value="P:respiratory chain complex IV assembly"/>
    <property type="evidence" value="ECO:0007669"/>
    <property type="project" value="UniProtKB-UniRule"/>
</dbReference>
<keyword evidence="5 12" id="KW-1003">Cell membrane</keyword>
<protein>
    <recommendedName>
        <fullName evidence="4 12">Cytochrome c oxidase assembly protein CtaG</fullName>
    </recommendedName>
</protein>